<accession>A0AAN8EMB7</accession>
<keyword evidence="2" id="KW-1185">Reference proteome</keyword>
<name>A0AAN8EMB7_9EURO</name>
<evidence type="ECO:0000313" key="1">
    <source>
        <dbReference type="EMBL" id="KAK5954147.1"/>
    </source>
</evidence>
<dbReference type="EMBL" id="JAKLMC020000009">
    <property type="protein sequence ID" value="KAK5954147.1"/>
    <property type="molecule type" value="Genomic_DNA"/>
</dbReference>
<evidence type="ECO:0000313" key="2">
    <source>
        <dbReference type="Proteomes" id="UP001316803"/>
    </source>
</evidence>
<gene>
    <name evidence="1" type="ORF">OHC33_004719</name>
</gene>
<dbReference type="Proteomes" id="UP001316803">
    <property type="component" value="Unassembled WGS sequence"/>
</dbReference>
<protein>
    <submittedName>
        <fullName evidence="1">Uncharacterized protein</fullName>
    </submittedName>
</protein>
<proteinExistence type="predicted"/>
<reference evidence="1 2" key="1">
    <citation type="submission" date="2022-12" db="EMBL/GenBank/DDBJ databases">
        <title>Genomic features and morphological characterization of a novel Knufia sp. strain isolated from spacecraft assembly facility.</title>
        <authorList>
            <person name="Teixeira M."/>
            <person name="Chander A.M."/>
            <person name="Stajich J.E."/>
            <person name="Venkateswaran K."/>
        </authorList>
    </citation>
    <scope>NUCLEOTIDE SEQUENCE [LARGE SCALE GENOMIC DNA]</scope>
    <source>
        <strain evidence="1 2">FJI-L2-BK-P2</strain>
    </source>
</reference>
<organism evidence="1 2">
    <name type="scientific">Knufia fluminis</name>
    <dbReference type="NCBI Taxonomy" id="191047"/>
    <lineage>
        <taxon>Eukaryota</taxon>
        <taxon>Fungi</taxon>
        <taxon>Dikarya</taxon>
        <taxon>Ascomycota</taxon>
        <taxon>Pezizomycotina</taxon>
        <taxon>Eurotiomycetes</taxon>
        <taxon>Chaetothyriomycetidae</taxon>
        <taxon>Chaetothyriales</taxon>
        <taxon>Trichomeriaceae</taxon>
        <taxon>Knufia</taxon>
    </lineage>
</organism>
<sequence length="218" mass="24065">MSRDSTDVGKESVGARAWVEALEEVTPLVLKSGQGSKQNDTTTLPLVQNDITRMMGSETAGGFPALNLLQAALLGRASLTPTPACSGGWYLRNLTTQELVQLCKCGGEPHVYLQPHDLRQGTGQRTVGGNKSLDDLLLRSTQWTRQRRKYEEDSPANGPWSGHRFDIVSRVKHEKEYPSVIVEGVVTRENGKRMKMSRESKAEGDAGLWRDVTGRVLF</sequence>
<comment type="caution">
    <text evidence="1">The sequence shown here is derived from an EMBL/GenBank/DDBJ whole genome shotgun (WGS) entry which is preliminary data.</text>
</comment>
<dbReference type="AlphaFoldDB" id="A0AAN8EMB7"/>